<dbReference type="InterPro" id="IPR050793">
    <property type="entry name" value="CMP-NeuNAc_synthase"/>
</dbReference>
<dbReference type="EC" id="3.1.3.45" evidence="1"/>
<dbReference type="AlphaFoldDB" id="A0A645IJS1"/>
<accession>A0A645IJS1</accession>
<proteinExistence type="predicted"/>
<keyword evidence="1" id="KW-0378">Hydrolase</keyword>
<dbReference type="PANTHER" id="PTHR21485">
    <property type="entry name" value="HAD SUPERFAMILY MEMBERS CMAS AND KDSC"/>
    <property type="match status" value="1"/>
</dbReference>
<organism evidence="1">
    <name type="scientific">bioreactor metagenome</name>
    <dbReference type="NCBI Taxonomy" id="1076179"/>
    <lineage>
        <taxon>unclassified sequences</taxon>
        <taxon>metagenomes</taxon>
        <taxon>ecological metagenomes</taxon>
    </lineage>
</organism>
<dbReference type="SUPFAM" id="SSF56784">
    <property type="entry name" value="HAD-like"/>
    <property type="match status" value="1"/>
</dbReference>
<dbReference type="GO" id="GO:0008781">
    <property type="term" value="F:N-acylneuraminate cytidylyltransferase activity"/>
    <property type="evidence" value="ECO:0007669"/>
    <property type="project" value="TreeGrafter"/>
</dbReference>
<evidence type="ECO:0000313" key="1">
    <source>
        <dbReference type="EMBL" id="MPN50719.1"/>
    </source>
</evidence>
<sequence length="87" mass="9650">MKLAQRLCEERHISLQDMAFIGDDVNDLSLLRAVGFSATPADALDYIQQEVHYVTKKQGGQGAFRELVEKILSDSGLLQSTIESLLL</sequence>
<comment type="caution">
    <text evidence="1">The sequence shown here is derived from an EMBL/GenBank/DDBJ whole genome shotgun (WGS) entry which is preliminary data.</text>
</comment>
<dbReference type="GO" id="GO:0019143">
    <property type="term" value="F:3-deoxy-manno-octulosonate-8-phosphatase activity"/>
    <property type="evidence" value="ECO:0007669"/>
    <property type="project" value="UniProtKB-EC"/>
</dbReference>
<dbReference type="InterPro" id="IPR036412">
    <property type="entry name" value="HAD-like_sf"/>
</dbReference>
<protein>
    <submittedName>
        <fullName evidence="1">3-deoxy-D-manno-octulosonate 8-phosphate phosphatase KdsC</fullName>
        <ecNumber evidence="1">3.1.3.45</ecNumber>
    </submittedName>
</protein>
<gene>
    <name evidence="1" type="ORF">SDC9_198352</name>
</gene>
<dbReference type="InterPro" id="IPR023214">
    <property type="entry name" value="HAD_sf"/>
</dbReference>
<dbReference type="Pfam" id="PF08282">
    <property type="entry name" value="Hydrolase_3"/>
    <property type="match status" value="1"/>
</dbReference>
<dbReference type="EMBL" id="VSSQ01115151">
    <property type="protein sequence ID" value="MPN50719.1"/>
    <property type="molecule type" value="Genomic_DNA"/>
</dbReference>
<name>A0A645IJS1_9ZZZZ</name>
<reference evidence="1" key="1">
    <citation type="submission" date="2019-08" db="EMBL/GenBank/DDBJ databases">
        <authorList>
            <person name="Kucharzyk K."/>
            <person name="Murdoch R.W."/>
            <person name="Higgins S."/>
            <person name="Loffler F."/>
        </authorList>
    </citation>
    <scope>NUCLEOTIDE SEQUENCE</scope>
</reference>
<dbReference type="Gene3D" id="3.40.50.1000">
    <property type="entry name" value="HAD superfamily/HAD-like"/>
    <property type="match status" value="1"/>
</dbReference>
<dbReference type="PANTHER" id="PTHR21485:SF3">
    <property type="entry name" value="N-ACYLNEURAMINATE CYTIDYLYLTRANSFERASE"/>
    <property type="match status" value="1"/>
</dbReference>